<dbReference type="PROSITE" id="PS51203">
    <property type="entry name" value="CS"/>
    <property type="match status" value="1"/>
</dbReference>
<dbReference type="Proteomes" id="UP000515908">
    <property type="component" value="Chromosome 06"/>
</dbReference>
<evidence type="ECO:0000259" key="1">
    <source>
        <dbReference type="PROSITE" id="PS51203"/>
    </source>
</evidence>
<keyword evidence="3" id="KW-1185">Reference proteome</keyword>
<organism evidence="2 3">
    <name type="scientific">Angomonas deanei</name>
    <dbReference type="NCBI Taxonomy" id="59799"/>
    <lineage>
        <taxon>Eukaryota</taxon>
        <taxon>Discoba</taxon>
        <taxon>Euglenozoa</taxon>
        <taxon>Kinetoplastea</taxon>
        <taxon>Metakinetoplastina</taxon>
        <taxon>Trypanosomatida</taxon>
        <taxon>Trypanosomatidae</taxon>
        <taxon>Strigomonadinae</taxon>
        <taxon>Angomonas</taxon>
    </lineage>
</organism>
<dbReference type="PANTHER" id="PTHR13164">
    <property type="entry name" value="CALICYLIN BINDING PROTEIN"/>
    <property type="match status" value="1"/>
</dbReference>
<dbReference type="PANTHER" id="PTHR13164:SF6">
    <property type="entry name" value="CS DOMAIN-CONTAINING PROTEIN"/>
    <property type="match status" value="1"/>
</dbReference>
<dbReference type="InterPro" id="IPR007052">
    <property type="entry name" value="CS_dom"/>
</dbReference>
<dbReference type="AlphaFoldDB" id="A0A7G2C8S6"/>
<dbReference type="GO" id="GO:0005634">
    <property type="term" value="C:nucleus"/>
    <property type="evidence" value="ECO:0007669"/>
    <property type="project" value="TreeGrafter"/>
</dbReference>
<proteinExistence type="predicted"/>
<reference evidence="2 3" key="1">
    <citation type="submission" date="2020-08" db="EMBL/GenBank/DDBJ databases">
        <authorList>
            <person name="Newling K."/>
            <person name="Davey J."/>
            <person name="Forrester S."/>
        </authorList>
    </citation>
    <scope>NUCLEOTIDE SEQUENCE [LARGE SCALE GENOMIC DNA]</scope>
    <source>
        <strain evidence="3">Crithidia deanei Carvalho (ATCC PRA-265)</strain>
    </source>
</reference>
<gene>
    <name evidence="2" type="ORF">ADEAN_000364700</name>
</gene>
<dbReference type="InterPro" id="IPR052289">
    <property type="entry name" value="Calcyclin-binding_UBL-bridge"/>
</dbReference>
<feature type="domain" description="CS" evidence="1">
    <location>
        <begin position="60"/>
        <end position="173"/>
    </location>
</feature>
<accession>A0A7G2C8S6</accession>
<evidence type="ECO:0000313" key="3">
    <source>
        <dbReference type="Proteomes" id="UP000515908"/>
    </source>
</evidence>
<dbReference type="InterPro" id="IPR008978">
    <property type="entry name" value="HSP20-like_chaperone"/>
</dbReference>
<dbReference type="EMBL" id="LR877150">
    <property type="protein sequence ID" value="CAD2216186.1"/>
    <property type="molecule type" value="Genomic_DNA"/>
</dbReference>
<dbReference type="VEuPathDB" id="TriTrypDB:ADEAN_000364700"/>
<evidence type="ECO:0000313" key="2">
    <source>
        <dbReference type="EMBL" id="CAD2216186.1"/>
    </source>
</evidence>
<sequence length="194" mass="21946">MSEEPKQAPATNDKKKANSYYYWHGHEKERAAVGDVAPLPTPVLVKREDVPLTTPAVPRKTVAKYAWSDGTKFVTVYIDTWASGIPSATQDEAIQEESLTVQYDTQSLRVQYDATHEGRPVLREFVVPILNKRIDPSRCSHKMKVIEKENEPTRRQILVKLAKAKEGTWFELIGKTLEADGEEEKSSAMEEESD</sequence>
<protein>
    <recommendedName>
        <fullName evidence="1">CS domain-containing protein</fullName>
    </recommendedName>
</protein>
<name>A0A7G2C8S6_9TRYP</name>
<dbReference type="SUPFAM" id="SSF49764">
    <property type="entry name" value="HSP20-like chaperones"/>
    <property type="match status" value="1"/>
</dbReference>
<dbReference type="Gene3D" id="2.60.40.790">
    <property type="match status" value="1"/>
</dbReference>
<dbReference type="OrthoDB" id="245640at2759"/>